<dbReference type="AlphaFoldDB" id="A0A7J6HT95"/>
<evidence type="ECO:0000313" key="2">
    <source>
        <dbReference type="Proteomes" id="UP000583929"/>
    </source>
</evidence>
<keyword evidence="2" id="KW-1185">Reference proteome</keyword>
<proteinExistence type="predicted"/>
<dbReference type="EMBL" id="JAATIQ010000025">
    <property type="protein sequence ID" value="KAF4398523.1"/>
    <property type="molecule type" value="Genomic_DNA"/>
</dbReference>
<reference evidence="1 2" key="1">
    <citation type="journal article" date="2020" name="bioRxiv">
        <title>Sequence and annotation of 42 cannabis genomes reveals extensive copy number variation in cannabinoid synthesis and pathogen resistance genes.</title>
        <authorList>
            <person name="Mckernan K.J."/>
            <person name="Helbert Y."/>
            <person name="Kane L.T."/>
            <person name="Ebling H."/>
            <person name="Zhang L."/>
            <person name="Liu B."/>
            <person name="Eaton Z."/>
            <person name="Mclaughlin S."/>
            <person name="Kingan S."/>
            <person name="Baybayan P."/>
            <person name="Concepcion G."/>
            <person name="Jordan M."/>
            <person name="Riva A."/>
            <person name="Barbazuk W."/>
            <person name="Harkins T."/>
        </authorList>
    </citation>
    <scope>NUCLEOTIDE SEQUENCE [LARGE SCALE GENOMIC DNA]</scope>
    <source>
        <strain evidence="2">cv. Jamaican Lion 4</strain>
        <tissue evidence="1">Leaf</tissue>
    </source>
</reference>
<organism evidence="1 2">
    <name type="scientific">Cannabis sativa</name>
    <name type="common">Hemp</name>
    <name type="synonym">Marijuana</name>
    <dbReference type="NCBI Taxonomy" id="3483"/>
    <lineage>
        <taxon>Eukaryota</taxon>
        <taxon>Viridiplantae</taxon>
        <taxon>Streptophyta</taxon>
        <taxon>Embryophyta</taxon>
        <taxon>Tracheophyta</taxon>
        <taxon>Spermatophyta</taxon>
        <taxon>Magnoliopsida</taxon>
        <taxon>eudicotyledons</taxon>
        <taxon>Gunneridae</taxon>
        <taxon>Pentapetalae</taxon>
        <taxon>rosids</taxon>
        <taxon>fabids</taxon>
        <taxon>Rosales</taxon>
        <taxon>Cannabaceae</taxon>
        <taxon>Cannabis</taxon>
    </lineage>
</organism>
<name>A0A7J6HT95_CANSA</name>
<comment type="caution">
    <text evidence="1">The sequence shown here is derived from an EMBL/GenBank/DDBJ whole genome shotgun (WGS) entry which is preliminary data.</text>
</comment>
<gene>
    <name evidence="1" type="ORF">G4B88_013612</name>
</gene>
<evidence type="ECO:0000313" key="1">
    <source>
        <dbReference type="EMBL" id="KAF4398523.1"/>
    </source>
</evidence>
<dbReference type="Proteomes" id="UP000583929">
    <property type="component" value="Unassembled WGS sequence"/>
</dbReference>
<protein>
    <submittedName>
        <fullName evidence="1">Uncharacterized protein</fullName>
    </submittedName>
</protein>
<sequence>MYFDSTLLCHRFIRSASLLGSESLNFQLLSPEKSEPFAQIKSTEYKVQARKAEIEICGYLY</sequence>
<accession>A0A7J6HT95</accession>